<comment type="caution">
    <text evidence="2">The sequence shown here is derived from an EMBL/GenBank/DDBJ whole genome shotgun (WGS) entry which is preliminary data.</text>
</comment>
<protein>
    <submittedName>
        <fullName evidence="2">Uncharacterized protein</fullName>
    </submittedName>
</protein>
<dbReference type="InterPro" id="IPR036379">
    <property type="entry name" value="A-amylase_inhib_sf"/>
</dbReference>
<dbReference type="Gene3D" id="2.60.40.20">
    <property type="entry name" value="Alpha-amylase inhibitor"/>
    <property type="match status" value="1"/>
</dbReference>
<gene>
    <name evidence="2" type="ORF">ACFFR3_03385</name>
</gene>
<name>A0ABV5NE41_9ACTN</name>
<proteinExistence type="predicted"/>
<evidence type="ECO:0000256" key="1">
    <source>
        <dbReference type="SAM" id="SignalP"/>
    </source>
</evidence>
<dbReference type="SUPFAM" id="SSF49498">
    <property type="entry name" value="alpha-Amylase inhibitor tendamistat"/>
    <property type="match status" value="1"/>
</dbReference>
<reference evidence="2 3" key="1">
    <citation type="submission" date="2024-09" db="EMBL/GenBank/DDBJ databases">
        <authorList>
            <person name="Sun Q."/>
            <person name="Mori K."/>
        </authorList>
    </citation>
    <scope>NUCLEOTIDE SEQUENCE [LARGE SCALE GENOMIC DNA]</scope>
    <source>
        <strain evidence="2 3">JCM 3324</strain>
    </source>
</reference>
<dbReference type="RefSeq" id="WP_379482570.1">
    <property type="nucleotide sequence ID" value="NZ_JBHMCF010000003.1"/>
</dbReference>
<accession>A0ABV5NE41</accession>
<keyword evidence="1" id="KW-0732">Signal</keyword>
<dbReference type="Proteomes" id="UP001589568">
    <property type="component" value="Unassembled WGS sequence"/>
</dbReference>
<keyword evidence="3" id="KW-1185">Reference proteome</keyword>
<evidence type="ECO:0000313" key="2">
    <source>
        <dbReference type="EMBL" id="MFB9468531.1"/>
    </source>
</evidence>
<dbReference type="EMBL" id="JBHMCF010000003">
    <property type="protein sequence ID" value="MFB9468531.1"/>
    <property type="molecule type" value="Genomic_DNA"/>
</dbReference>
<feature type="signal peptide" evidence="1">
    <location>
        <begin position="1"/>
        <end position="33"/>
    </location>
</feature>
<organism evidence="2 3">
    <name type="scientific">Nonomuraea salmonea</name>
    <dbReference type="NCBI Taxonomy" id="46181"/>
    <lineage>
        <taxon>Bacteria</taxon>
        <taxon>Bacillati</taxon>
        <taxon>Actinomycetota</taxon>
        <taxon>Actinomycetes</taxon>
        <taxon>Streptosporangiales</taxon>
        <taxon>Streptosporangiaceae</taxon>
        <taxon>Nonomuraea</taxon>
    </lineage>
</organism>
<sequence length="128" mass="13749">MHIARAIKAPLSGLACAATLMLGVASFSTPASATVQASASITTTQPTVTRAQAASASVAASRVTAPACIEREVNKKQKIAWITNTCGKTRKVKVVINNGPDTYCRTLKNHERIYHRWPFGSYDRTVNC</sequence>
<evidence type="ECO:0000313" key="3">
    <source>
        <dbReference type="Proteomes" id="UP001589568"/>
    </source>
</evidence>
<feature type="chain" id="PRO_5046319267" evidence="1">
    <location>
        <begin position="34"/>
        <end position="128"/>
    </location>
</feature>